<dbReference type="CDD" id="cd22887">
    <property type="entry name" value="Atg16_CCD"/>
    <property type="match status" value="1"/>
</dbReference>
<dbReference type="GO" id="GO:0000045">
    <property type="term" value="P:autophagosome assembly"/>
    <property type="evidence" value="ECO:0007669"/>
    <property type="project" value="InterPro"/>
</dbReference>
<dbReference type="PRINTS" id="PR00320">
    <property type="entry name" value="GPROTEINBRPT"/>
</dbReference>
<dbReference type="InterPro" id="IPR013923">
    <property type="entry name" value="Autophagy-rel_prot_16_dom"/>
</dbReference>
<feature type="repeat" description="WD" evidence="4">
    <location>
        <begin position="263"/>
        <end position="304"/>
    </location>
</feature>
<evidence type="ECO:0000256" key="2">
    <source>
        <dbReference type="ARBA" id="ARBA00022574"/>
    </source>
</evidence>
<dbReference type="GO" id="GO:0034274">
    <property type="term" value="C:Atg12-Atg5-Atg16 complex"/>
    <property type="evidence" value="ECO:0007669"/>
    <property type="project" value="TreeGrafter"/>
</dbReference>
<gene>
    <name evidence="7" type="ORF">SNE40_000591</name>
</gene>
<feature type="coiled-coil region" evidence="5">
    <location>
        <begin position="83"/>
        <end position="173"/>
    </location>
</feature>
<dbReference type="AlphaFoldDB" id="A0AAN8KF21"/>
<dbReference type="EMBL" id="JAZGQO010000001">
    <property type="protein sequence ID" value="KAK6195096.1"/>
    <property type="molecule type" value="Genomic_DNA"/>
</dbReference>
<dbReference type="PANTHER" id="PTHR19878">
    <property type="entry name" value="AUTOPHAGY PROTEIN 16-LIKE"/>
    <property type="match status" value="1"/>
</dbReference>
<dbReference type="InterPro" id="IPR015943">
    <property type="entry name" value="WD40/YVTN_repeat-like_dom_sf"/>
</dbReference>
<evidence type="ECO:0000256" key="4">
    <source>
        <dbReference type="PROSITE-ProRule" id="PRU00221"/>
    </source>
</evidence>
<evidence type="ECO:0000256" key="5">
    <source>
        <dbReference type="SAM" id="Coils"/>
    </source>
</evidence>
<dbReference type="SUPFAM" id="SSF50978">
    <property type="entry name" value="WD40 repeat-like"/>
    <property type="match status" value="1"/>
</dbReference>
<proteinExistence type="inferred from homology"/>
<evidence type="ECO:0000313" key="8">
    <source>
        <dbReference type="Proteomes" id="UP001347796"/>
    </source>
</evidence>
<feature type="repeat" description="WD" evidence="4">
    <location>
        <begin position="488"/>
        <end position="517"/>
    </location>
</feature>
<dbReference type="PANTHER" id="PTHR19878:SF8">
    <property type="entry name" value="AUTOPHAGY-RELATED 16, ISOFORM F"/>
    <property type="match status" value="1"/>
</dbReference>
<dbReference type="PROSITE" id="PS00678">
    <property type="entry name" value="WD_REPEATS_1"/>
    <property type="match status" value="2"/>
</dbReference>
<dbReference type="GO" id="GO:0043495">
    <property type="term" value="F:protein-membrane adaptor activity"/>
    <property type="evidence" value="ECO:0007669"/>
    <property type="project" value="TreeGrafter"/>
</dbReference>
<dbReference type="InterPro" id="IPR020472">
    <property type="entry name" value="WD40_PAC1"/>
</dbReference>
<dbReference type="Proteomes" id="UP001347796">
    <property type="component" value="Unassembled WGS sequence"/>
</dbReference>
<dbReference type="CDD" id="cd00200">
    <property type="entry name" value="WD40"/>
    <property type="match status" value="1"/>
</dbReference>
<dbReference type="InterPro" id="IPR045160">
    <property type="entry name" value="ATG16"/>
</dbReference>
<evidence type="ECO:0000259" key="6">
    <source>
        <dbReference type="Pfam" id="PF08614"/>
    </source>
</evidence>
<evidence type="ECO:0000313" key="7">
    <source>
        <dbReference type="EMBL" id="KAK6195096.1"/>
    </source>
</evidence>
<comment type="similarity">
    <text evidence="1">Belongs to the WD repeat ATG16 family.</text>
</comment>
<keyword evidence="3" id="KW-0677">Repeat</keyword>
<evidence type="ECO:0000256" key="1">
    <source>
        <dbReference type="ARBA" id="ARBA00009271"/>
    </source>
</evidence>
<feature type="domain" description="Autophagy-related protein 16" evidence="6">
    <location>
        <begin position="14"/>
        <end position="207"/>
    </location>
</feature>
<dbReference type="Pfam" id="PF08614">
    <property type="entry name" value="ATG16"/>
    <property type="match status" value="1"/>
</dbReference>
<feature type="repeat" description="WD" evidence="4">
    <location>
        <begin position="307"/>
        <end position="348"/>
    </location>
</feature>
<dbReference type="Gene3D" id="2.130.10.10">
    <property type="entry name" value="YVTN repeat-like/Quinoprotein amine dehydrogenase"/>
    <property type="match status" value="2"/>
</dbReference>
<accession>A0AAN8KF21</accession>
<dbReference type="GO" id="GO:0000421">
    <property type="term" value="C:autophagosome membrane"/>
    <property type="evidence" value="ECO:0007669"/>
    <property type="project" value="TreeGrafter"/>
</dbReference>
<dbReference type="InterPro" id="IPR001680">
    <property type="entry name" value="WD40_rpt"/>
</dbReference>
<reference evidence="7 8" key="1">
    <citation type="submission" date="2024-01" db="EMBL/GenBank/DDBJ databases">
        <title>The genome of the rayed Mediterranean limpet Patella caerulea (Linnaeus, 1758).</title>
        <authorList>
            <person name="Anh-Thu Weber A."/>
            <person name="Halstead-Nussloch G."/>
        </authorList>
    </citation>
    <scope>NUCLEOTIDE SEQUENCE [LARGE SCALE GENOMIC DNA]</scope>
    <source>
        <strain evidence="7">AATW-2023a</strain>
        <tissue evidence="7">Whole specimen</tissue>
    </source>
</reference>
<dbReference type="GO" id="GO:0034045">
    <property type="term" value="C:phagophore assembly site membrane"/>
    <property type="evidence" value="ECO:0007669"/>
    <property type="project" value="TreeGrafter"/>
</dbReference>
<feature type="repeat" description="WD" evidence="4">
    <location>
        <begin position="349"/>
        <end position="390"/>
    </location>
</feature>
<dbReference type="InterPro" id="IPR019775">
    <property type="entry name" value="WD40_repeat_CS"/>
</dbReference>
<evidence type="ECO:0000256" key="3">
    <source>
        <dbReference type="ARBA" id="ARBA00022737"/>
    </source>
</evidence>
<dbReference type="InterPro" id="IPR036322">
    <property type="entry name" value="WD40_repeat_dom_sf"/>
</dbReference>
<dbReference type="Pfam" id="PF00400">
    <property type="entry name" value="WD40"/>
    <property type="match status" value="4"/>
</dbReference>
<dbReference type="PROSITE" id="PS50294">
    <property type="entry name" value="WD_REPEATS_REGION"/>
    <property type="match status" value="3"/>
</dbReference>
<keyword evidence="2 4" id="KW-0853">WD repeat</keyword>
<dbReference type="PROSITE" id="PS50082">
    <property type="entry name" value="WD_REPEATS_2"/>
    <property type="match status" value="5"/>
</dbReference>
<keyword evidence="5" id="KW-0175">Coiled coil</keyword>
<protein>
    <recommendedName>
        <fullName evidence="6">Autophagy-related protein 16 domain-containing protein</fullName>
    </recommendedName>
</protein>
<organism evidence="7 8">
    <name type="scientific">Patella caerulea</name>
    <name type="common">Rayed Mediterranean limpet</name>
    <dbReference type="NCBI Taxonomy" id="87958"/>
    <lineage>
        <taxon>Eukaryota</taxon>
        <taxon>Metazoa</taxon>
        <taxon>Spiralia</taxon>
        <taxon>Lophotrochozoa</taxon>
        <taxon>Mollusca</taxon>
        <taxon>Gastropoda</taxon>
        <taxon>Patellogastropoda</taxon>
        <taxon>Patelloidea</taxon>
        <taxon>Patellidae</taxon>
        <taxon>Patella</taxon>
    </lineage>
</organism>
<comment type="caution">
    <text evidence="7">The sequence shown here is derived from an EMBL/GenBank/DDBJ whole genome shotgun (WGS) entry which is preliminary data.</text>
</comment>
<keyword evidence="8" id="KW-1185">Reference proteome</keyword>
<dbReference type="SMART" id="SM00320">
    <property type="entry name" value="WD40"/>
    <property type="match status" value="7"/>
</dbReference>
<name>A0AAN8KF21_PATCE</name>
<sequence>MAAHSESLSWKQNLILQLKNRNKTQTQTYASLIQSNNKLQEQVSNLRSKSVHSQVEAERLREENLNLRVKVESGGGSGSGEKTQALEQKLYRLQEELTELHRKRGENSQQIIDLNNKLQEKEKELQHKDGLLADSEVRVFALRTEQKNLEATILELEATNQMLKDEHQALQLAFTTIEEKYRRSKDENRELVERWMHLKSKDADKLNEENDTFIRQRQAKLRKELAEAAKETISITEQGKALLPGIPPVCLSASVPTKAMCKFDAHEGEVNAVRFNPSGTLFASGGADRKIKLWEIRNGECENKGTLLGSNAGITALEFDLEGNLVLGASSDFASRVWSLTDQRLRHTLTGHSGKVFAARFLGDSNKVVSGSHDRTLKIWDLNSRACVKTIFAGSSCNDLVTLHGNNIISGHFDKRLRFWDARSDSTANEILLQGRVTSLDLSPDRMSLLCSTRDDSMKIIDLRMNQVSSTFCADGFKASCDWSRAVFSPDGNFVASGSHDGALYVWNITTKKVEKVLKDHNHAVIAVTWNPCGASIVSCEKSRKVVVWSDY</sequence>
<feature type="repeat" description="WD" evidence="4">
    <location>
        <begin position="518"/>
        <end position="552"/>
    </location>
</feature>